<dbReference type="SUPFAM" id="SSF54236">
    <property type="entry name" value="Ubiquitin-like"/>
    <property type="match status" value="1"/>
</dbReference>
<organism evidence="2">
    <name type="scientific">Emiliania huxleyi</name>
    <name type="common">Coccolithophore</name>
    <name type="synonym">Pontosphaera huxleyi</name>
    <dbReference type="NCBI Taxonomy" id="2903"/>
    <lineage>
        <taxon>Eukaryota</taxon>
        <taxon>Haptista</taxon>
        <taxon>Haptophyta</taxon>
        <taxon>Prymnesiophyceae</taxon>
        <taxon>Isochrysidales</taxon>
        <taxon>Noelaerhabdaceae</taxon>
        <taxon>Emiliania</taxon>
    </lineage>
</organism>
<feature type="compositionally biased region" description="Low complexity" evidence="1">
    <location>
        <begin position="138"/>
        <end position="149"/>
    </location>
</feature>
<dbReference type="InterPro" id="IPR029071">
    <property type="entry name" value="Ubiquitin-like_domsf"/>
</dbReference>
<gene>
    <name evidence="2" type="ORF">EMIHUDRAFT_253689</name>
</gene>
<dbReference type="AlphaFoldDB" id="R1F5L7"/>
<reference evidence="2" key="1">
    <citation type="submission" date="2012-07" db="EMBL/GenBank/DDBJ databases">
        <title>Genome variability drives Emilianias global distribution.</title>
        <authorList>
            <consortium name="DOE Joint Genome Institute"/>
            <person name="Read B."/>
            <person name="Kegel J."/>
            <person name="Klute M."/>
            <person name="Kuo A."/>
            <person name="Lefebvre S.C."/>
            <person name="Maumus F."/>
            <person name="Mayer C."/>
            <person name="Miller J."/>
            <person name="Allen A."/>
            <person name="Bidle K."/>
            <person name="Borodovsky M."/>
            <person name="Bowler C."/>
            <person name="Brownlee C."/>
            <person name="Claverie J.-M."/>
            <person name="Cock M."/>
            <person name="De Vargas C."/>
            <person name="Elias M."/>
            <person name="Frickenhaus S."/>
            <person name="Gladyshev V.N."/>
            <person name="Gonzalez K."/>
            <person name="Guda C."/>
            <person name="Hadaegh A."/>
            <person name="Herman E."/>
            <person name="Iglesias-Rodriguez D."/>
            <person name="Jones B."/>
            <person name="Lawson T."/>
            <person name="Leese F."/>
            <person name="Lin Y.-C."/>
            <person name="Lindquist E."/>
            <person name="Lobanov A."/>
            <person name="Lucas S."/>
            <person name="Malik S.-H.B."/>
            <person name="Marsh M.E."/>
            <person name="Mock T."/>
            <person name="Monier A."/>
            <person name="Moreau H."/>
            <person name="Mueller-Roeber B."/>
            <person name="Napier J."/>
            <person name="Ogata H."/>
            <person name="Parker M."/>
            <person name="Probert I."/>
            <person name="Quesneville H."/>
            <person name="Raines C."/>
            <person name="Rensing S."/>
            <person name="Riano-Pachon D.M."/>
            <person name="Richier S."/>
            <person name="Rokitta S."/>
            <person name="Salamov A."/>
            <person name="Sarno A.F."/>
            <person name="Schmutz J."/>
            <person name="Schroeder D."/>
            <person name="Shiraiwa Y."/>
            <person name="Soanes D.M."/>
            <person name="Valentin K."/>
            <person name="Van Der Giezen M."/>
            <person name="Van Der Peer Y."/>
            <person name="Vardi A."/>
            <person name="Verret F."/>
            <person name="Von Dassow P."/>
            <person name="Wheeler G."/>
            <person name="Williams B."/>
            <person name="Wilson W."/>
            <person name="Wolfe G."/>
            <person name="Wurch L.L."/>
            <person name="Young J."/>
            <person name="Dacks J.B."/>
            <person name="Delwiche C.F."/>
            <person name="Dyhrman S."/>
            <person name="Glockner G."/>
            <person name="John U."/>
            <person name="Richards T."/>
            <person name="Worden A.Z."/>
            <person name="Zhang X."/>
            <person name="Grigoriev I.V."/>
        </authorList>
    </citation>
    <scope>NUCLEOTIDE SEQUENCE</scope>
    <source>
        <strain evidence="2">CCMP1516</strain>
    </source>
</reference>
<accession>R1F5L7</accession>
<evidence type="ECO:0000313" key="2">
    <source>
        <dbReference type="EMBL" id="EOD30596.1"/>
    </source>
</evidence>
<sequence>MLIRIRTPENETIRLQVDSSTNFSDLLAQAAAAASCSLDAASLSLNGTDAIVAVSNASVAEAGLAQGNLIYLLVRAEGDETATPSPSDTRQAPPIAALPPSPIKAQGEASGTGDETVTPSPSDIAPPVAALPPPIREASGTIAGTSARAAARRRLGRHLRQDKVAKRRGLTVGLTVPQSPAESGGSAEEAMPDGAVTEATPDGAVTEATPDGAVTEATPDGAVAEQATPDEGVTAPVGGPLAAITPPPPLAASCREEELRKATLNKWKVLLFGKSSPDKGLKPLMRRLRRLKAGGA</sequence>
<evidence type="ECO:0000256" key="1">
    <source>
        <dbReference type="SAM" id="MobiDB-lite"/>
    </source>
</evidence>
<dbReference type="EMBL" id="KB864689">
    <property type="protein sequence ID" value="EOD30596.1"/>
    <property type="molecule type" value="Genomic_DNA"/>
</dbReference>
<protein>
    <recommendedName>
        <fullName evidence="3">Ubiquitin-like domain-containing protein</fullName>
    </recommendedName>
</protein>
<dbReference type="KEGG" id="ehx:EMIHUDRAFT_253689"/>
<evidence type="ECO:0008006" key="3">
    <source>
        <dbReference type="Google" id="ProtNLM"/>
    </source>
</evidence>
<proteinExistence type="predicted"/>
<name>R1F5L7_EMIHU</name>
<dbReference type="Gene3D" id="3.10.20.90">
    <property type="entry name" value="Phosphatidylinositol 3-kinase Catalytic Subunit, Chain A, domain 1"/>
    <property type="match status" value="1"/>
</dbReference>
<dbReference type="RefSeq" id="XP_005783025.1">
    <property type="nucleotide sequence ID" value="XM_005782968.1"/>
</dbReference>
<dbReference type="HOGENOM" id="CLU_945243_0_0_1"/>
<dbReference type="GeneID" id="17275870"/>
<feature type="non-terminal residue" evidence="2">
    <location>
        <position position="296"/>
    </location>
</feature>
<feature type="region of interest" description="Disordered" evidence="1">
    <location>
        <begin position="80"/>
        <end position="216"/>
    </location>
</feature>